<dbReference type="PANTHER" id="PTHR10953:SF102">
    <property type="entry name" value="ADENYLYLTRANSFERASE AND SULFURTRANSFERASE MOCS3"/>
    <property type="match status" value="1"/>
</dbReference>
<accession>A0A101FEY3</accession>
<dbReference type="GO" id="GO:0004792">
    <property type="term" value="F:thiosulfate-cyanide sulfurtransferase activity"/>
    <property type="evidence" value="ECO:0007669"/>
    <property type="project" value="TreeGrafter"/>
</dbReference>
<dbReference type="InterPro" id="IPR035985">
    <property type="entry name" value="Ubiquitin-activating_enz"/>
</dbReference>
<gene>
    <name evidence="4" type="ORF">XD66_1511</name>
</gene>
<evidence type="ECO:0000256" key="2">
    <source>
        <dbReference type="SAM" id="Phobius"/>
    </source>
</evidence>
<dbReference type="GO" id="GO:0005829">
    <property type="term" value="C:cytosol"/>
    <property type="evidence" value="ECO:0007669"/>
    <property type="project" value="TreeGrafter"/>
</dbReference>
<dbReference type="FunFam" id="3.40.50.720:FF:000080">
    <property type="entry name" value="Thiazole biosynthesis adenylyltransferase ThiF"/>
    <property type="match status" value="1"/>
</dbReference>
<keyword evidence="2" id="KW-0812">Transmembrane</keyword>
<dbReference type="PANTHER" id="PTHR10953">
    <property type="entry name" value="UBIQUITIN-ACTIVATING ENZYME E1"/>
    <property type="match status" value="1"/>
</dbReference>
<sequence>MLKPEQRHRYKRNIMLEGIGEQGQEKLLKSRVLIVGAGGLGSAVAYYLAAAGVGHLGLVDGDLVDLSNLQRQILYQTGDLGKPKAEVAKARLEALNPDLEVEAICGKLDEENAHLLISRYDLVVDCTDNFVARFIINDTCLRLGKPFVHGAVSDFSGQVMTIIPGAGPCFRCIFPKEPKNYSASDSGVLSSLPGTIGTVQATEVIKYILGLGDLLVSRLLVYDALSITFSEVSVARSPCCPVCSENATGYQ</sequence>
<dbReference type="CDD" id="cd00757">
    <property type="entry name" value="ThiF_MoeB_HesA_family"/>
    <property type="match status" value="1"/>
</dbReference>
<keyword evidence="2" id="KW-0472">Membrane</keyword>
<organism evidence="4 5">
    <name type="scientific">Thermacetogenium phaeum</name>
    <dbReference type="NCBI Taxonomy" id="85874"/>
    <lineage>
        <taxon>Bacteria</taxon>
        <taxon>Bacillati</taxon>
        <taxon>Bacillota</taxon>
        <taxon>Clostridia</taxon>
        <taxon>Thermoanaerobacterales</taxon>
        <taxon>Thermoanaerobacteraceae</taxon>
        <taxon>Thermacetogenium</taxon>
    </lineage>
</organism>
<keyword evidence="2" id="KW-1133">Transmembrane helix</keyword>
<dbReference type="GO" id="GO:0008146">
    <property type="term" value="F:sulfotransferase activity"/>
    <property type="evidence" value="ECO:0007669"/>
    <property type="project" value="TreeGrafter"/>
</dbReference>
<dbReference type="Pfam" id="PF00899">
    <property type="entry name" value="ThiF"/>
    <property type="match status" value="1"/>
</dbReference>
<evidence type="ECO:0000313" key="4">
    <source>
        <dbReference type="EMBL" id="KUK35782.1"/>
    </source>
</evidence>
<feature type="domain" description="THIF-type NAD/FAD binding fold" evidence="3">
    <location>
        <begin position="10"/>
        <end position="242"/>
    </location>
</feature>
<dbReference type="GO" id="GO:0008641">
    <property type="term" value="F:ubiquitin-like modifier activating enzyme activity"/>
    <property type="evidence" value="ECO:0007669"/>
    <property type="project" value="InterPro"/>
</dbReference>
<comment type="caution">
    <text evidence="4">The sequence shown here is derived from an EMBL/GenBank/DDBJ whole genome shotgun (WGS) entry which is preliminary data.</text>
</comment>
<dbReference type="InterPro" id="IPR045886">
    <property type="entry name" value="ThiF/MoeB/HesA"/>
</dbReference>
<dbReference type="SUPFAM" id="SSF69572">
    <property type="entry name" value="Activating enzymes of the ubiquitin-like proteins"/>
    <property type="match status" value="1"/>
</dbReference>
<protein>
    <submittedName>
        <fullName evidence="4">UBA/THIF-type NAD/FAD binding protein</fullName>
    </submittedName>
</protein>
<comment type="similarity">
    <text evidence="1">Belongs to the HesA/MoeB/ThiF family.</text>
</comment>
<name>A0A101FEY3_9THEO</name>
<dbReference type="GO" id="GO:0016779">
    <property type="term" value="F:nucleotidyltransferase activity"/>
    <property type="evidence" value="ECO:0007669"/>
    <property type="project" value="TreeGrafter"/>
</dbReference>
<evidence type="ECO:0000256" key="1">
    <source>
        <dbReference type="ARBA" id="ARBA00009919"/>
    </source>
</evidence>
<dbReference type="NCBIfam" id="NF004281">
    <property type="entry name" value="PRK05690.1"/>
    <property type="match status" value="1"/>
</dbReference>
<dbReference type="Gene3D" id="3.40.50.720">
    <property type="entry name" value="NAD(P)-binding Rossmann-like Domain"/>
    <property type="match status" value="1"/>
</dbReference>
<dbReference type="Proteomes" id="UP000053326">
    <property type="component" value="Unassembled WGS sequence"/>
</dbReference>
<evidence type="ECO:0000313" key="5">
    <source>
        <dbReference type="Proteomes" id="UP000053326"/>
    </source>
</evidence>
<feature type="transmembrane region" description="Helical" evidence="2">
    <location>
        <begin position="32"/>
        <end position="49"/>
    </location>
</feature>
<dbReference type="AlphaFoldDB" id="A0A101FEY3"/>
<proteinExistence type="inferred from homology"/>
<reference evidence="5" key="1">
    <citation type="journal article" date="2015" name="MBio">
        <title>Genome-Resolved Metagenomic Analysis Reveals Roles for Candidate Phyla and Other Microbial Community Members in Biogeochemical Transformations in Oil Reservoirs.</title>
        <authorList>
            <person name="Hu P."/>
            <person name="Tom L."/>
            <person name="Singh A."/>
            <person name="Thomas B.C."/>
            <person name="Baker B.J."/>
            <person name="Piceno Y.M."/>
            <person name="Andersen G.L."/>
            <person name="Banfield J.F."/>
        </authorList>
    </citation>
    <scope>NUCLEOTIDE SEQUENCE [LARGE SCALE GENOMIC DNA]</scope>
</reference>
<evidence type="ECO:0000259" key="3">
    <source>
        <dbReference type="Pfam" id="PF00899"/>
    </source>
</evidence>
<dbReference type="InterPro" id="IPR000594">
    <property type="entry name" value="ThiF_NAD_FAD-bd"/>
</dbReference>
<dbReference type="EMBL" id="LGFO01000258">
    <property type="protein sequence ID" value="KUK35782.1"/>
    <property type="molecule type" value="Genomic_DNA"/>
</dbReference>